<dbReference type="InterPro" id="IPR006151">
    <property type="entry name" value="Shikm_DH/Glu-tRNA_Rdtase"/>
</dbReference>
<keyword evidence="3 8" id="KW-0028">Amino-acid biosynthesis</keyword>
<evidence type="ECO:0000259" key="9">
    <source>
        <dbReference type="Pfam" id="PF01488"/>
    </source>
</evidence>
<dbReference type="Gene3D" id="3.40.50.720">
    <property type="entry name" value="NAD(P)-binding Rossmann-like Domain"/>
    <property type="match status" value="1"/>
</dbReference>
<comment type="catalytic activity">
    <reaction evidence="7 8">
        <text>shikimate + NADP(+) = 3-dehydroshikimate + NADPH + H(+)</text>
        <dbReference type="Rhea" id="RHEA:17737"/>
        <dbReference type="ChEBI" id="CHEBI:15378"/>
        <dbReference type="ChEBI" id="CHEBI:16630"/>
        <dbReference type="ChEBI" id="CHEBI:36208"/>
        <dbReference type="ChEBI" id="CHEBI:57783"/>
        <dbReference type="ChEBI" id="CHEBI:58349"/>
        <dbReference type="EC" id="1.1.1.25"/>
    </reaction>
</comment>
<dbReference type="HAMAP" id="MF_00222">
    <property type="entry name" value="Shikimate_DH_AroE"/>
    <property type="match status" value="1"/>
</dbReference>
<dbReference type="Gene3D" id="3.40.50.10860">
    <property type="entry name" value="Leucine Dehydrogenase, chain A, domain 1"/>
    <property type="match status" value="1"/>
</dbReference>
<dbReference type="EMBL" id="CP036501">
    <property type="protein sequence ID" value="UZP73737.1"/>
    <property type="molecule type" value="Genomic_DNA"/>
</dbReference>
<feature type="domain" description="Quinate/shikimate 5-dehydrogenase/glutamyl-tRNA reductase" evidence="9">
    <location>
        <begin position="117"/>
        <end position="167"/>
    </location>
</feature>
<keyword evidence="5 8" id="KW-0560">Oxidoreductase</keyword>
<dbReference type="SUPFAM" id="SSF53223">
    <property type="entry name" value="Aminoacid dehydrogenase-like, N-terminal domain"/>
    <property type="match status" value="1"/>
</dbReference>
<dbReference type="InterPro" id="IPR046346">
    <property type="entry name" value="Aminoacid_DH-like_N_sf"/>
</dbReference>
<dbReference type="Pfam" id="PF18317">
    <property type="entry name" value="SDH_C"/>
    <property type="match status" value="1"/>
</dbReference>
<dbReference type="CDD" id="cd01065">
    <property type="entry name" value="NAD_bind_Shikimate_DH"/>
    <property type="match status" value="1"/>
</dbReference>
<dbReference type="InterPro" id="IPR036291">
    <property type="entry name" value="NAD(P)-bd_dom_sf"/>
</dbReference>
<evidence type="ECO:0000256" key="8">
    <source>
        <dbReference type="HAMAP-Rule" id="MF_00222"/>
    </source>
</evidence>
<feature type="domain" description="SDH C-terminal" evidence="11">
    <location>
        <begin position="239"/>
        <end position="262"/>
    </location>
</feature>
<evidence type="ECO:0000256" key="2">
    <source>
        <dbReference type="ARBA" id="ARBA00012962"/>
    </source>
</evidence>
<feature type="binding site" evidence="8">
    <location>
        <position position="239"/>
    </location>
    <ligand>
        <name>NADP(+)</name>
        <dbReference type="ChEBI" id="CHEBI:58349"/>
    </ligand>
</feature>
<sequence length="272" mass="29097">MRRFAVLGNPIAHSKSPEIHHAFAASCGHDIDYERVLVESGDFVAVVRQFFAAGGIGLNVTAPFKGEAFEIATVRSDAATDAKAVNTLWCDAQGQICAHTTDGSGLLQDLEQNLGWTVEAKNILLLGAGGAMRGIMGPLCERSPSVIHIANRTEARASELAALFSDRVCVGASALHDIPDRPWDLIINGLSSGWDGSFPDLSLSVLSPSAAAYDLIYSDSETPFMAWARAKGLTRISDGLGMLVEQAADSYAIWQGIRPETARVFDLLRPGR</sequence>
<evidence type="ECO:0000256" key="4">
    <source>
        <dbReference type="ARBA" id="ARBA00022857"/>
    </source>
</evidence>
<reference evidence="12 13" key="1">
    <citation type="submission" date="2019-02" db="EMBL/GenBank/DDBJ databases">
        <title>Halieaceae_genomes.</title>
        <authorList>
            <person name="Li S.-H."/>
        </authorList>
    </citation>
    <scope>NUCLEOTIDE SEQUENCE [LARGE SCALE GENOMIC DNA]</scope>
    <source>
        <strain evidence="12 13">JH123</strain>
    </source>
</reference>
<comment type="function">
    <text evidence="8">Involved in the biosynthesis of the chorismate, which leads to the biosynthesis of aromatic amino acids. Catalyzes the reversible NADPH linked reduction of 3-dehydroshikimate (DHSA) to yield shikimate (SA).</text>
</comment>
<accession>A0ABY6Q3C4</accession>
<protein>
    <recommendedName>
        <fullName evidence="2 8">Shikimate dehydrogenase (NADP(+))</fullName>
        <shortName evidence="8">SDH</shortName>
        <ecNumber evidence="2 8">1.1.1.25</ecNumber>
    </recommendedName>
</protein>
<evidence type="ECO:0000259" key="10">
    <source>
        <dbReference type="Pfam" id="PF08501"/>
    </source>
</evidence>
<dbReference type="PANTHER" id="PTHR21089">
    <property type="entry name" value="SHIKIMATE DEHYDROGENASE"/>
    <property type="match status" value="1"/>
</dbReference>
<comment type="subunit">
    <text evidence="8">Homodimer.</text>
</comment>
<gene>
    <name evidence="8" type="primary">aroE</name>
    <name evidence="12" type="ORF">E0F26_02830</name>
</gene>
<feature type="binding site" evidence="8">
    <location>
        <position position="86"/>
    </location>
    <ligand>
        <name>shikimate</name>
        <dbReference type="ChEBI" id="CHEBI:36208"/>
    </ligand>
</feature>
<keyword evidence="6 8" id="KW-0057">Aromatic amino acid biosynthesis</keyword>
<dbReference type="Pfam" id="PF08501">
    <property type="entry name" value="Shikimate_dh_N"/>
    <property type="match status" value="1"/>
</dbReference>
<dbReference type="SUPFAM" id="SSF51735">
    <property type="entry name" value="NAD(P)-binding Rossmann-fold domains"/>
    <property type="match status" value="1"/>
</dbReference>
<comment type="similarity">
    <text evidence="8">Belongs to the shikimate dehydrogenase family.</text>
</comment>
<feature type="binding site" evidence="8">
    <location>
        <begin position="14"/>
        <end position="16"/>
    </location>
    <ligand>
        <name>shikimate</name>
        <dbReference type="ChEBI" id="CHEBI:36208"/>
    </ligand>
</feature>
<dbReference type="NCBIfam" id="TIGR00507">
    <property type="entry name" value="aroE"/>
    <property type="match status" value="1"/>
</dbReference>
<evidence type="ECO:0000256" key="1">
    <source>
        <dbReference type="ARBA" id="ARBA00004871"/>
    </source>
</evidence>
<feature type="binding site" evidence="8">
    <location>
        <position position="77"/>
    </location>
    <ligand>
        <name>NADP(+)</name>
        <dbReference type="ChEBI" id="CHEBI:58349"/>
    </ligand>
</feature>
<keyword evidence="13" id="KW-1185">Reference proteome</keyword>
<dbReference type="InterPro" id="IPR013708">
    <property type="entry name" value="Shikimate_DH-bd_N"/>
</dbReference>
<dbReference type="InterPro" id="IPR011342">
    <property type="entry name" value="Shikimate_DH"/>
</dbReference>
<feature type="binding site" evidence="8">
    <location>
        <position position="215"/>
    </location>
    <ligand>
        <name>NADP(+)</name>
        <dbReference type="ChEBI" id="CHEBI:58349"/>
    </ligand>
</feature>
<proteinExistence type="inferred from homology"/>
<dbReference type="EC" id="1.1.1.25" evidence="2 8"/>
<dbReference type="Pfam" id="PF01488">
    <property type="entry name" value="Shikimate_DH"/>
    <property type="match status" value="1"/>
</dbReference>
<dbReference type="GO" id="GO:0004764">
    <property type="term" value="F:shikimate 3-dehydrogenase (NADP+) activity"/>
    <property type="evidence" value="ECO:0007669"/>
    <property type="project" value="UniProtKB-EC"/>
</dbReference>
<feature type="binding site" evidence="8">
    <location>
        <position position="246"/>
    </location>
    <ligand>
        <name>shikimate</name>
        <dbReference type="ChEBI" id="CHEBI:36208"/>
    </ligand>
</feature>
<dbReference type="InterPro" id="IPR041121">
    <property type="entry name" value="SDH_C"/>
</dbReference>
<keyword evidence="4 8" id="KW-0521">NADP</keyword>
<evidence type="ECO:0000313" key="12">
    <source>
        <dbReference type="EMBL" id="UZP73737.1"/>
    </source>
</evidence>
<evidence type="ECO:0000313" key="13">
    <source>
        <dbReference type="Proteomes" id="UP001317963"/>
    </source>
</evidence>
<feature type="binding site" evidence="8">
    <location>
        <begin position="151"/>
        <end position="156"/>
    </location>
    <ligand>
        <name>NADP(+)</name>
        <dbReference type="ChEBI" id="CHEBI:58349"/>
    </ligand>
</feature>
<evidence type="ECO:0000256" key="7">
    <source>
        <dbReference type="ARBA" id="ARBA00049442"/>
    </source>
</evidence>
<evidence type="ECO:0000256" key="5">
    <source>
        <dbReference type="ARBA" id="ARBA00023002"/>
    </source>
</evidence>
<evidence type="ECO:0000256" key="6">
    <source>
        <dbReference type="ARBA" id="ARBA00023141"/>
    </source>
</evidence>
<organism evidence="12 13">
    <name type="scientific">Candidatus Paraluminiphilus aquimaris</name>
    <dbReference type="NCBI Taxonomy" id="2518994"/>
    <lineage>
        <taxon>Bacteria</taxon>
        <taxon>Pseudomonadati</taxon>
        <taxon>Pseudomonadota</taxon>
        <taxon>Gammaproteobacteria</taxon>
        <taxon>Cellvibrionales</taxon>
        <taxon>Halieaceae</taxon>
        <taxon>Candidatus Paraluminiphilus</taxon>
    </lineage>
</organism>
<feature type="binding site" evidence="8">
    <location>
        <position position="102"/>
    </location>
    <ligand>
        <name>shikimate</name>
        <dbReference type="ChEBI" id="CHEBI:36208"/>
    </ligand>
</feature>
<feature type="active site" description="Proton acceptor" evidence="8">
    <location>
        <position position="65"/>
    </location>
</feature>
<dbReference type="Proteomes" id="UP001317963">
    <property type="component" value="Chromosome"/>
</dbReference>
<dbReference type="NCBIfam" id="NF001310">
    <property type="entry name" value="PRK00258.1-2"/>
    <property type="match status" value="1"/>
</dbReference>
<feature type="binding site" evidence="8">
    <location>
        <position position="217"/>
    </location>
    <ligand>
        <name>shikimate</name>
        <dbReference type="ChEBI" id="CHEBI:36208"/>
    </ligand>
</feature>
<feature type="domain" description="Shikimate dehydrogenase substrate binding N-terminal" evidence="10">
    <location>
        <begin position="6"/>
        <end position="88"/>
    </location>
</feature>
<comment type="pathway">
    <text evidence="1 8">Metabolic intermediate biosynthesis; chorismate biosynthesis; chorismate from D-erythrose 4-phosphate and phosphoenolpyruvate: step 4/7.</text>
</comment>
<feature type="binding site" evidence="8">
    <location>
        <begin position="127"/>
        <end position="131"/>
    </location>
    <ligand>
        <name>NADP(+)</name>
        <dbReference type="ChEBI" id="CHEBI:58349"/>
    </ligand>
</feature>
<feature type="binding site" evidence="8">
    <location>
        <position position="61"/>
    </location>
    <ligand>
        <name>shikimate</name>
        <dbReference type="ChEBI" id="CHEBI:36208"/>
    </ligand>
</feature>
<dbReference type="PANTHER" id="PTHR21089:SF1">
    <property type="entry name" value="BIFUNCTIONAL 3-DEHYDROQUINATE DEHYDRATASE_SHIKIMATE DEHYDROGENASE, CHLOROPLASTIC"/>
    <property type="match status" value="1"/>
</dbReference>
<name>A0ABY6Q3C4_9GAMM</name>
<dbReference type="RefSeq" id="WP_279242533.1">
    <property type="nucleotide sequence ID" value="NZ_CP036501.1"/>
</dbReference>
<dbReference type="InterPro" id="IPR022893">
    <property type="entry name" value="Shikimate_DH_fam"/>
</dbReference>
<evidence type="ECO:0000256" key="3">
    <source>
        <dbReference type="ARBA" id="ARBA00022605"/>
    </source>
</evidence>
<evidence type="ECO:0000259" key="11">
    <source>
        <dbReference type="Pfam" id="PF18317"/>
    </source>
</evidence>